<gene>
    <name evidence="11" type="primary">malQ</name>
    <name evidence="11" type="ORF">C4541_04775</name>
</gene>
<evidence type="ECO:0000256" key="8">
    <source>
        <dbReference type="ARBA" id="ARBA00031423"/>
    </source>
</evidence>
<evidence type="ECO:0000256" key="4">
    <source>
        <dbReference type="ARBA" id="ARBA00020295"/>
    </source>
</evidence>
<keyword evidence="5 10" id="KW-0328">Glycosyltransferase</keyword>
<accession>A0A3A4R6L2</accession>
<proteinExistence type="inferred from homology"/>
<dbReference type="AlphaFoldDB" id="A0A3A4R6L2"/>
<organism evidence="11 12">
    <name type="scientific">Candidatus Auribacter fodinae</name>
    <dbReference type="NCBI Taxonomy" id="2093366"/>
    <lineage>
        <taxon>Bacteria</taxon>
        <taxon>Pseudomonadati</taxon>
        <taxon>Candidatus Auribacterota</taxon>
        <taxon>Candidatus Auribacteria</taxon>
        <taxon>Candidatus Auribacterales</taxon>
        <taxon>Candidatus Auribacteraceae</taxon>
        <taxon>Candidatus Auribacter</taxon>
    </lineage>
</organism>
<dbReference type="InterPro" id="IPR017853">
    <property type="entry name" value="GH"/>
</dbReference>
<name>A0A3A4R6L2_9BACT</name>
<protein>
    <recommendedName>
        <fullName evidence="4 10">4-alpha-glucanotransferase</fullName>
        <ecNumber evidence="3 10">2.4.1.25</ecNumber>
    </recommendedName>
    <alternativeName>
        <fullName evidence="8 10">Amylomaltase</fullName>
    </alternativeName>
    <alternativeName>
        <fullName evidence="9 10">Disproportionating enzyme</fullName>
    </alternativeName>
</protein>
<reference evidence="11 12" key="1">
    <citation type="journal article" date="2017" name="ISME J.">
        <title>Energy and carbon metabolisms in a deep terrestrial subsurface fluid microbial community.</title>
        <authorList>
            <person name="Momper L."/>
            <person name="Jungbluth S.P."/>
            <person name="Lee M.D."/>
            <person name="Amend J.P."/>
        </authorList>
    </citation>
    <scope>NUCLEOTIDE SEQUENCE [LARGE SCALE GENOMIC DNA]</scope>
    <source>
        <strain evidence="11">SURF_26</strain>
    </source>
</reference>
<evidence type="ECO:0000256" key="3">
    <source>
        <dbReference type="ARBA" id="ARBA00012560"/>
    </source>
</evidence>
<evidence type="ECO:0000256" key="5">
    <source>
        <dbReference type="ARBA" id="ARBA00022676"/>
    </source>
</evidence>
<evidence type="ECO:0000313" key="12">
    <source>
        <dbReference type="Proteomes" id="UP000266426"/>
    </source>
</evidence>
<dbReference type="GO" id="GO:0004134">
    <property type="term" value="F:4-alpha-glucanotransferase activity"/>
    <property type="evidence" value="ECO:0007669"/>
    <property type="project" value="UniProtKB-EC"/>
</dbReference>
<dbReference type="Pfam" id="PF02446">
    <property type="entry name" value="Glyco_hydro_77"/>
    <property type="match status" value="1"/>
</dbReference>
<evidence type="ECO:0000256" key="1">
    <source>
        <dbReference type="ARBA" id="ARBA00000439"/>
    </source>
</evidence>
<evidence type="ECO:0000256" key="10">
    <source>
        <dbReference type="RuleBase" id="RU361207"/>
    </source>
</evidence>
<dbReference type="GO" id="GO:0005975">
    <property type="term" value="P:carbohydrate metabolic process"/>
    <property type="evidence" value="ECO:0007669"/>
    <property type="project" value="InterPro"/>
</dbReference>
<evidence type="ECO:0000313" key="11">
    <source>
        <dbReference type="EMBL" id="RJP60086.1"/>
    </source>
</evidence>
<evidence type="ECO:0000256" key="2">
    <source>
        <dbReference type="ARBA" id="ARBA00005684"/>
    </source>
</evidence>
<evidence type="ECO:0000256" key="9">
    <source>
        <dbReference type="ARBA" id="ARBA00031501"/>
    </source>
</evidence>
<dbReference type="EMBL" id="QZJZ01000035">
    <property type="protein sequence ID" value="RJP60086.1"/>
    <property type="molecule type" value="Genomic_DNA"/>
</dbReference>
<dbReference type="InterPro" id="IPR003385">
    <property type="entry name" value="Glyco_hydro_77"/>
</dbReference>
<dbReference type="SUPFAM" id="SSF51445">
    <property type="entry name" value="(Trans)glycosidases"/>
    <property type="match status" value="1"/>
</dbReference>
<dbReference type="PANTHER" id="PTHR32438:SF5">
    <property type="entry name" value="4-ALPHA-GLUCANOTRANSFERASE DPE1, CHLOROPLASTIC_AMYLOPLASTIC"/>
    <property type="match status" value="1"/>
</dbReference>
<dbReference type="EC" id="2.4.1.25" evidence="3 10"/>
<dbReference type="NCBIfam" id="NF011080">
    <property type="entry name" value="PRK14508.1-3"/>
    <property type="match status" value="1"/>
</dbReference>
<comment type="similarity">
    <text evidence="2 10">Belongs to the disproportionating enzyme family.</text>
</comment>
<dbReference type="Gene3D" id="3.20.20.80">
    <property type="entry name" value="Glycosidases"/>
    <property type="match status" value="1"/>
</dbReference>
<dbReference type="NCBIfam" id="TIGR00217">
    <property type="entry name" value="malQ"/>
    <property type="match status" value="1"/>
</dbReference>
<evidence type="ECO:0000256" key="7">
    <source>
        <dbReference type="ARBA" id="ARBA00023277"/>
    </source>
</evidence>
<sequence length="506" mass="58713">MFAQRTSGILLHPTSLPSDFGIGDLGHTAYRFVDFLKETGQSLWQVLPLGHISYGNSPYMCLSAFGGNPYLISPQKMVDDGYLDLSDIERLHGFPDHRVDYGLVIDSKLRLFKKAFEKCRRKRYPDDYYRFCEEHSFWLEDYALFVSLKSAHYMKPWTLWEKGAAKRDPESLVRWRDKLAEDMEFWKFVQYLFFKQWNDLKQYCEENGISIIGDIPIYVAHDSAEVWANRDLFFLNDDGSPMVISGVPPDYFSSTGQRWGNPIYRWEKMEQRGFSWWIDRFKVNFSMVDMVRLDHFRGFEAYWEISAQEETAENGRWVKGPGRKLFDAVRTALGDVKLIAEDLGVITAEVDALRDDLNLPGMRILQMAFGSDPKAAEYRPHNHIRNCAVYTASHDHNTTVGWFTAEPGSQSTQSRGEIEAERELVKQYINTDGAQIQWDFIRLAMSSVARICLVPLQDVLGLGTEARMNLPGRPQGNWEWRFTDTMITSEIKHTLRQLTELYERSV</sequence>
<comment type="catalytic activity">
    <reaction evidence="1 10">
        <text>Transfers a segment of a (1-&gt;4)-alpha-D-glucan to a new position in an acceptor, which may be glucose or a (1-&gt;4)-alpha-D-glucan.</text>
        <dbReference type="EC" id="2.4.1.25"/>
    </reaction>
</comment>
<keyword evidence="6 10" id="KW-0808">Transferase</keyword>
<dbReference type="Proteomes" id="UP000266426">
    <property type="component" value="Unassembled WGS sequence"/>
</dbReference>
<comment type="caution">
    <text evidence="11">The sequence shown here is derived from an EMBL/GenBank/DDBJ whole genome shotgun (WGS) entry which is preliminary data.</text>
</comment>
<keyword evidence="7 10" id="KW-0119">Carbohydrate metabolism</keyword>
<evidence type="ECO:0000256" key="6">
    <source>
        <dbReference type="ARBA" id="ARBA00022679"/>
    </source>
</evidence>
<dbReference type="PANTHER" id="PTHR32438">
    <property type="entry name" value="4-ALPHA-GLUCANOTRANSFERASE DPE1, CHLOROPLASTIC/AMYLOPLASTIC"/>
    <property type="match status" value="1"/>
</dbReference>